<name>A0A8H7VM98_9FUNG</name>
<evidence type="ECO:0000313" key="7">
    <source>
        <dbReference type="Proteomes" id="UP000646827"/>
    </source>
</evidence>
<feature type="region of interest" description="Disordered" evidence="5">
    <location>
        <begin position="1"/>
        <end position="22"/>
    </location>
</feature>
<feature type="compositionally biased region" description="Basic and acidic residues" evidence="5">
    <location>
        <begin position="1"/>
        <end position="13"/>
    </location>
</feature>
<dbReference type="SUPFAM" id="SSF48371">
    <property type="entry name" value="ARM repeat"/>
    <property type="match status" value="1"/>
</dbReference>
<dbReference type="GO" id="GO:0015031">
    <property type="term" value="P:protein transport"/>
    <property type="evidence" value="ECO:0007669"/>
    <property type="project" value="UniProtKB-KW"/>
</dbReference>
<comment type="similarity">
    <text evidence="1">Belongs to the importin alpha family.</text>
</comment>
<dbReference type="EMBL" id="JAEPRB010000023">
    <property type="protein sequence ID" value="KAG2225845.1"/>
    <property type="molecule type" value="Genomic_DNA"/>
</dbReference>
<feature type="region of interest" description="Disordered" evidence="5">
    <location>
        <begin position="54"/>
        <end position="76"/>
    </location>
</feature>
<evidence type="ECO:0000256" key="5">
    <source>
        <dbReference type="SAM" id="MobiDB-lite"/>
    </source>
</evidence>
<proteinExistence type="inferred from homology"/>
<dbReference type="OrthoDB" id="29145at2759"/>
<comment type="caution">
    <text evidence="6">The sequence shown here is derived from an EMBL/GenBank/DDBJ whole genome shotgun (WGS) entry which is preliminary data.</text>
</comment>
<dbReference type="InterPro" id="IPR000225">
    <property type="entry name" value="Armadillo"/>
</dbReference>
<gene>
    <name evidence="6" type="ORF">INT45_007089</name>
</gene>
<keyword evidence="7" id="KW-1185">Reference proteome</keyword>
<dbReference type="Proteomes" id="UP000646827">
    <property type="component" value="Unassembled WGS sequence"/>
</dbReference>
<keyword evidence="2" id="KW-0813">Transport</keyword>
<accession>A0A8H7VM98</accession>
<evidence type="ECO:0008006" key="8">
    <source>
        <dbReference type="Google" id="ProtNLM"/>
    </source>
</evidence>
<dbReference type="Gene3D" id="1.25.10.10">
    <property type="entry name" value="Leucine-rich Repeat Variant"/>
    <property type="match status" value="1"/>
</dbReference>
<evidence type="ECO:0000256" key="3">
    <source>
        <dbReference type="ARBA" id="ARBA00022927"/>
    </source>
</evidence>
<evidence type="ECO:0000313" key="6">
    <source>
        <dbReference type="EMBL" id="KAG2225845.1"/>
    </source>
</evidence>
<feature type="repeat" description="ARM" evidence="4">
    <location>
        <begin position="219"/>
        <end position="263"/>
    </location>
</feature>
<dbReference type="PROSITE" id="PS50176">
    <property type="entry name" value="ARM_REPEAT"/>
    <property type="match status" value="1"/>
</dbReference>
<sequence length="524" mass="59098">MDNSKKNTPDHRALYKRNSIGSQEQLRERRVVLDESLRKKHREQLISAKRFRHLSRREERESSGDEMPPINEHDEDIDPYYRLTEEQIKALSDDLKSSEQSSRMDAAQYLSKFVVEPCQALIDYITHGDCIESLTKMMSGVDLDERLQAVQTISNIAAGPHDIWSKSLTTVPYMVSFLDSENLNLREAAAGALGNMAAEDLCDMTTEDDEARTMIRNNGAIPPLVRLLDSNDSRLVQTACFALANLARGNERQLNEFIVASIGNPLFRHLQDKTPDTVTEVCWVMSYLTAGSQPFRKQVMQQGIAKILVRMVSELRNLCQQGPVVLPLLRTLGNLCGGPDEYIEILLDQDGFLFTLLLLTHSEHRVVKKEALWVLSNITSSQRPDIVKKVVDANAIAYLTDILVQHGALDIRKGAATCLLNIAYHGEKYMLLLPHQQLLPAFVDLVQSQDPEEMRLGLSYIEMLLTRVPRNGSQFFQGNEVLQVTPRCLEVLGAVNPAPDPELYTFANNLVDKFYEESPGLESF</sequence>
<reference evidence="6 7" key="1">
    <citation type="submission" date="2020-12" db="EMBL/GenBank/DDBJ databases">
        <title>Metabolic potential, ecology and presence of endohyphal bacteria is reflected in genomic diversity of Mucoromycotina.</title>
        <authorList>
            <person name="Muszewska A."/>
            <person name="Okrasinska A."/>
            <person name="Steczkiewicz K."/>
            <person name="Drgas O."/>
            <person name="Orlowska M."/>
            <person name="Perlinska-Lenart U."/>
            <person name="Aleksandrzak-Piekarczyk T."/>
            <person name="Szatraj K."/>
            <person name="Zielenkiewicz U."/>
            <person name="Pilsyk S."/>
            <person name="Malc E."/>
            <person name="Mieczkowski P."/>
            <person name="Kruszewska J.S."/>
            <person name="Biernat P."/>
            <person name="Pawlowska J."/>
        </authorList>
    </citation>
    <scope>NUCLEOTIDE SEQUENCE [LARGE SCALE GENOMIC DNA]</scope>
    <source>
        <strain evidence="6 7">CBS 142.35</strain>
    </source>
</reference>
<dbReference type="InterPro" id="IPR016024">
    <property type="entry name" value="ARM-type_fold"/>
</dbReference>
<evidence type="ECO:0000256" key="1">
    <source>
        <dbReference type="ARBA" id="ARBA00010394"/>
    </source>
</evidence>
<evidence type="ECO:0000256" key="2">
    <source>
        <dbReference type="ARBA" id="ARBA00022448"/>
    </source>
</evidence>
<dbReference type="AlphaFoldDB" id="A0A8H7VM98"/>
<dbReference type="Pfam" id="PF00514">
    <property type="entry name" value="Arm"/>
    <property type="match status" value="1"/>
</dbReference>
<keyword evidence="3" id="KW-0653">Protein transport</keyword>
<protein>
    <recommendedName>
        <fullName evidence="8">Importin subunit alpha</fullName>
    </recommendedName>
</protein>
<organism evidence="6 7">
    <name type="scientific">Circinella minor</name>
    <dbReference type="NCBI Taxonomy" id="1195481"/>
    <lineage>
        <taxon>Eukaryota</taxon>
        <taxon>Fungi</taxon>
        <taxon>Fungi incertae sedis</taxon>
        <taxon>Mucoromycota</taxon>
        <taxon>Mucoromycotina</taxon>
        <taxon>Mucoromycetes</taxon>
        <taxon>Mucorales</taxon>
        <taxon>Lichtheimiaceae</taxon>
        <taxon>Circinella</taxon>
    </lineage>
</organism>
<evidence type="ECO:0000256" key="4">
    <source>
        <dbReference type="PROSITE-ProRule" id="PRU00259"/>
    </source>
</evidence>
<dbReference type="InterPro" id="IPR011989">
    <property type="entry name" value="ARM-like"/>
</dbReference>
<dbReference type="PANTHER" id="PTHR23316">
    <property type="entry name" value="IMPORTIN ALPHA"/>
    <property type="match status" value="1"/>
</dbReference>
<dbReference type="SMART" id="SM00185">
    <property type="entry name" value="ARM"/>
    <property type="match status" value="6"/>
</dbReference>